<evidence type="ECO:0008006" key="4">
    <source>
        <dbReference type="Google" id="ProtNLM"/>
    </source>
</evidence>
<dbReference type="EMBL" id="JAGFBF010000005">
    <property type="protein sequence ID" value="MBO2990672.1"/>
    <property type="molecule type" value="Genomic_DNA"/>
</dbReference>
<keyword evidence="3" id="KW-1185">Reference proteome</keyword>
<keyword evidence="1" id="KW-0732">Signal</keyword>
<gene>
    <name evidence="2" type="ORF">J4H85_11765</name>
</gene>
<dbReference type="RefSeq" id="WP_208239851.1">
    <property type="nucleotide sequence ID" value="NZ_BAAAQU010000002.1"/>
</dbReference>
<feature type="signal peptide" evidence="1">
    <location>
        <begin position="1"/>
        <end position="26"/>
    </location>
</feature>
<feature type="chain" id="PRO_5039643186" description="Lipoprotein" evidence="1">
    <location>
        <begin position="27"/>
        <end position="158"/>
    </location>
</feature>
<name>A0A939TS32_9MICO</name>
<organism evidence="2 3">
    <name type="scientific">Leucobacter tardus</name>
    <dbReference type="NCBI Taxonomy" id="501483"/>
    <lineage>
        <taxon>Bacteria</taxon>
        <taxon>Bacillati</taxon>
        <taxon>Actinomycetota</taxon>
        <taxon>Actinomycetes</taxon>
        <taxon>Micrococcales</taxon>
        <taxon>Microbacteriaceae</taxon>
        <taxon>Leucobacter</taxon>
    </lineage>
</organism>
<reference evidence="2" key="1">
    <citation type="submission" date="2021-03" db="EMBL/GenBank/DDBJ databases">
        <title>Leucobacter chromiisoli sp. nov., isolated from chromium-containing soil of chemical plant.</title>
        <authorList>
            <person name="Xu Z."/>
        </authorList>
    </citation>
    <scope>NUCLEOTIDE SEQUENCE</scope>
    <source>
        <strain evidence="2">K 70/01</strain>
    </source>
</reference>
<evidence type="ECO:0000256" key="1">
    <source>
        <dbReference type="SAM" id="SignalP"/>
    </source>
</evidence>
<accession>A0A939TS32</accession>
<dbReference type="Proteomes" id="UP000668403">
    <property type="component" value="Unassembled WGS sequence"/>
</dbReference>
<evidence type="ECO:0000313" key="2">
    <source>
        <dbReference type="EMBL" id="MBO2990672.1"/>
    </source>
</evidence>
<proteinExistence type="predicted"/>
<dbReference type="AlphaFoldDB" id="A0A939TS32"/>
<dbReference type="PROSITE" id="PS51257">
    <property type="entry name" value="PROKAR_LIPOPROTEIN"/>
    <property type="match status" value="1"/>
</dbReference>
<evidence type="ECO:0000313" key="3">
    <source>
        <dbReference type="Proteomes" id="UP000668403"/>
    </source>
</evidence>
<sequence length="158" mass="16978">MRRTVMQASAGSAAALLLLTSCSVTGPTNEHFDRAQTVDDQLSHEALTTLEIVDPDSTRYLIADKGTRFYAAHPSSDEGVCLVMVPEAGDGTDASAACSLAEPVTVRDGNTQYSLTRMADADQGWEEIAPHLWKHSRLAESRLVPWSPAADAGKSKYV</sequence>
<comment type="caution">
    <text evidence="2">The sequence shown here is derived from an EMBL/GenBank/DDBJ whole genome shotgun (WGS) entry which is preliminary data.</text>
</comment>
<protein>
    <recommendedName>
        <fullName evidence="4">Lipoprotein</fullName>
    </recommendedName>
</protein>